<sequence>GLAHRRSWRRLQGESCALRQRGLADGTWVNRISHLRSYTSFMCYYGVPDFPIRLGVLLRFIALLARGPYVFNSASNMIGSLRWFSSLLDPSVDKIFDSALVSISMKGLKGQLSRPVLQKLPFCVPHLAAFYSSLDMTDPKQLAGWCAMLLAFFGCFRLSNLVPAAKGKFDPLKNLKRDDIRFIDNFVMVFYK</sequence>
<evidence type="ECO:0000313" key="2">
    <source>
        <dbReference type="EMBL" id="CAL4105167.1"/>
    </source>
</evidence>
<protein>
    <submittedName>
        <fullName evidence="2">Uncharacterized protein</fullName>
    </submittedName>
</protein>
<organism evidence="2 3">
    <name type="scientific">Meganyctiphanes norvegica</name>
    <name type="common">Northern krill</name>
    <name type="synonym">Thysanopoda norvegica</name>
    <dbReference type="NCBI Taxonomy" id="48144"/>
    <lineage>
        <taxon>Eukaryota</taxon>
        <taxon>Metazoa</taxon>
        <taxon>Ecdysozoa</taxon>
        <taxon>Arthropoda</taxon>
        <taxon>Crustacea</taxon>
        <taxon>Multicrustacea</taxon>
        <taxon>Malacostraca</taxon>
        <taxon>Eumalacostraca</taxon>
        <taxon>Eucarida</taxon>
        <taxon>Euphausiacea</taxon>
        <taxon>Euphausiidae</taxon>
        <taxon>Meganyctiphanes</taxon>
    </lineage>
</organism>
<keyword evidence="3" id="KW-1185">Reference proteome</keyword>
<reference evidence="2 3" key="1">
    <citation type="submission" date="2024-05" db="EMBL/GenBank/DDBJ databases">
        <authorList>
            <person name="Wallberg A."/>
        </authorList>
    </citation>
    <scope>NUCLEOTIDE SEQUENCE [LARGE SCALE GENOMIC DNA]</scope>
</reference>
<dbReference type="InterPro" id="IPR010998">
    <property type="entry name" value="Integrase_recombinase_N"/>
</dbReference>
<dbReference type="Gene3D" id="1.10.150.130">
    <property type="match status" value="1"/>
</dbReference>
<proteinExistence type="predicted"/>
<dbReference type="Proteomes" id="UP001497623">
    <property type="component" value="Unassembled WGS sequence"/>
</dbReference>
<dbReference type="GO" id="GO:0003677">
    <property type="term" value="F:DNA binding"/>
    <property type="evidence" value="ECO:0007669"/>
    <property type="project" value="UniProtKB-KW"/>
</dbReference>
<accession>A0AAV2QXK7</accession>
<dbReference type="EMBL" id="CAXKWB010012705">
    <property type="protein sequence ID" value="CAL4105167.1"/>
    <property type="molecule type" value="Genomic_DNA"/>
</dbReference>
<feature type="non-terminal residue" evidence="2">
    <location>
        <position position="1"/>
    </location>
</feature>
<evidence type="ECO:0000256" key="1">
    <source>
        <dbReference type="ARBA" id="ARBA00023125"/>
    </source>
</evidence>
<evidence type="ECO:0000313" key="3">
    <source>
        <dbReference type="Proteomes" id="UP001497623"/>
    </source>
</evidence>
<dbReference type="AlphaFoldDB" id="A0AAV2QXK7"/>
<gene>
    <name evidence="2" type="ORF">MNOR_LOCUS18042</name>
</gene>
<name>A0AAV2QXK7_MEGNR</name>
<keyword evidence="1" id="KW-0238">DNA-binding</keyword>
<comment type="caution">
    <text evidence="2">The sequence shown here is derived from an EMBL/GenBank/DDBJ whole genome shotgun (WGS) entry which is preliminary data.</text>
</comment>